<feature type="region of interest" description="Disordered" evidence="1">
    <location>
        <begin position="1"/>
        <end position="21"/>
    </location>
</feature>
<reference evidence="2 3" key="1">
    <citation type="submission" date="2014-06" db="EMBL/GenBank/DDBJ databases">
        <authorList>
            <person name="Swart Estienne"/>
        </authorList>
    </citation>
    <scope>NUCLEOTIDE SEQUENCE [LARGE SCALE GENOMIC DNA]</scope>
    <source>
        <strain evidence="2 3">130c</strain>
    </source>
</reference>
<dbReference type="AlphaFoldDB" id="A0A078B442"/>
<evidence type="ECO:0000256" key="1">
    <source>
        <dbReference type="SAM" id="MobiDB-lite"/>
    </source>
</evidence>
<feature type="region of interest" description="Disordered" evidence="1">
    <location>
        <begin position="37"/>
        <end position="72"/>
    </location>
</feature>
<evidence type="ECO:0000313" key="3">
    <source>
        <dbReference type="Proteomes" id="UP000039865"/>
    </source>
</evidence>
<dbReference type="EMBL" id="CCKQ01016407">
    <property type="protein sequence ID" value="CDW88278.1"/>
    <property type="molecule type" value="Genomic_DNA"/>
</dbReference>
<proteinExistence type="predicted"/>
<feature type="compositionally biased region" description="Polar residues" evidence="1">
    <location>
        <begin position="53"/>
        <end position="72"/>
    </location>
</feature>
<dbReference type="Gene3D" id="1.10.472.10">
    <property type="entry name" value="Cyclin-like"/>
    <property type="match status" value="1"/>
</dbReference>
<organism evidence="2 3">
    <name type="scientific">Stylonychia lemnae</name>
    <name type="common">Ciliate</name>
    <dbReference type="NCBI Taxonomy" id="5949"/>
    <lineage>
        <taxon>Eukaryota</taxon>
        <taxon>Sar</taxon>
        <taxon>Alveolata</taxon>
        <taxon>Ciliophora</taxon>
        <taxon>Intramacronucleata</taxon>
        <taxon>Spirotrichea</taxon>
        <taxon>Stichotrichia</taxon>
        <taxon>Sporadotrichida</taxon>
        <taxon>Oxytrichidae</taxon>
        <taxon>Stylonychinae</taxon>
        <taxon>Stylonychia</taxon>
    </lineage>
</organism>
<dbReference type="OrthoDB" id="10250320at2759"/>
<keyword evidence="3" id="KW-1185">Reference proteome</keyword>
<sequence length="453" mass="53129">MGNQMTGCCTSYQREQREKANSQMLRYSELPQILRANNQQRQKKKQGIMSSKMRYSQSTQPSNSQFLQNNTGNQANLDGSVFDKFEYDYHRIISIDQQNMNPDNNSHFDFDAYYDDPFLDYGVFNYKDSPMKKYSDNESKFVDKNNLKNIRTIEVDEFQSCNDLDDPAIIVNRVITDEDDSGKNYTWSNSSMSHAIERSDYSGSQDFRFKKNCSQNDISPFQFNQSDGNNDLKKHQIMLEQKRHERNQGIFQAKEYSLTGDQIITKISQIFRMVMLRFQAQIQLSIDQSKQPEIFQSSMLFNEKLYLRSFNLQSLRTQTMNPLNEQVLNAAIKSVQNLTSVPNEDLIQRMIKTIKKGGVQILTFNWRPILFSSFVLAAKYWEDIVYWNIDFVEPLAIYPLKSINQLENTFLGLCQYELFVSLELYDKYYDAIIMKTADLCFKDFDSFDNAYNI</sequence>
<protein>
    <submittedName>
        <fullName evidence="2">Cyclin-y-like protein 1-like</fullName>
    </submittedName>
</protein>
<evidence type="ECO:0000313" key="2">
    <source>
        <dbReference type="EMBL" id="CDW88278.1"/>
    </source>
</evidence>
<dbReference type="Proteomes" id="UP000039865">
    <property type="component" value="Unassembled WGS sequence"/>
</dbReference>
<accession>A0A078B442</accession>
<name>A0A078B442_STYLE</name>
<feature type="compositionally biased region" description="Polar residues" evidence="1">
    <location>
        <begin position="1"/>
        <end position="13"/>
    </location>
</feature>
<dbReference type="InParanoid" id="A0A078B442"/>
<gene>
    <name evidence="2" type="primary">Contig13157.g14027</name>
    <name evidence="2" type="ORF">STYLEM_17397</name>
</gene>